<evidence type="ECO:0000256" key="1">
    <source>
        <dbReference type="ARBA" id="ARBA00004651"/>
    </source>
</evidence>
<evidence type="ECO:0000256" key="4">
    <source>
        <dbReference type="ARBA" id="ARBA00022692"/>
    </source>
</evidence>
<feature type="transmembrane region" description="Helical" evidence="7">
    <location>
        <begin position="155"/>
        <end position="173"/>
    </location>
</feature>
<dbReference type="PANTHER" id="PTHR33567:SF3">
    <property type="entry name" value="CHROMATE ION TRANSPORTER (EUROFUNG)"/>
    <property type="match status" value="1"/>
</dbReference>
<evidence type="ECO:0000313" key="9">
    <source>
        <dbReference type="Proteomes" id="UP000509579"/>
    </source>
</evidence>
<keyword evidence="3" id="KW-1003">Cell membrane</keyword>
<feature type="transmembrane region" description="Helical" evidence="7">
    <location>
        <begin position="121"/>
        <end position="143"/>
    </location>
</feature>
<dbReference type="KEGG" id="aant:HUK68_09375"/>
<proteinExistence type="inferred from homology"/>
<organism evidence="8 9">
    <name type="scientific">Comamonas antarctica</name>
    <dbReference type="NCBI Taxonomy" id="2743470"/>
    <lineage>
        <taxon>Bacteria</taxon>
        <taxon>Pseudomonadati</taxon>
        <taxon>Pseudomonadota</taxon>
        <taxon>Betaproteobacteria</taxon>
        <taxon>Burkholderiales</taxon>
        <taxon>Comamonadaceae</taxon>
        <taxon>Comamonas</taxon>
    </lineage>
</organism>
<feature type="transmembrane region" description="Helical" evidence="7">
    <location>
        <begin position="308"/>
        <end position="330"/>
    </location>
</feature>
<keyword evidence="4 7" id="KW-0812">Transmembrane</keyword>
<dbReference type="AlphaFoldDB" id="A0A6N1X5G6"/>
<name>A0A6N1X5G6_9BURK</name>
<feature type="transmembrane region" description="Helical" evidence="7">
    <location>
        <begin position="342"/>
        <end position="359"/>
    </location>
</feature>
<gene>
    <name evidence="8" type="primary">chrA</name>
    <name evidence="8" type="ORF">HUK68_09375</name>
</gene>
<sequence length="405" mass="41472">MSSLPSLPSTPDKRAPTGNAVEVFFAFFKLGLTAFGGPVAHLGYFRAEFVERRRWIDDGSYADLVALCQFLPGPASSQVGFALGLGRAGWPGALAAWLGFTLPSALVLILCAYGLQQWSWLAHSGAVHGLKLAAVAVVAHAVWGMARALCPDRPRAALAIAAALLALAVPSALGQVGAIAAAAFAGLLWLQSAALPAATPRHPGVGRAAAVVLLLVFALLLLLSMALAAGTSLPAQLAAFYQAGALVFGGGHVVLALLQAAVVPPGWVGNDAFIAGYGLAQAVPGPLFTFAAYLGALMPAPLGGWTGGLVLLAAVFLPGLLLVAGALPFWEALRQRPSVQRAMAGANAAVVGLLLAALYDPLWTSAIHTRLDFAIALVGFGLLAYGRQPPLRVVALSAVAAWLLV</sequence>
<feature type="transmembrane region" description="Helical" evidence="7">
    <location>
        <begin position="210"/>
        <end position="233"/>
    </location>
</feature>
<dbReference type="EMBL" id="CP054840">
    <property type="protein sequence ID" value="QKV53080.1"/>
    <property type="molecule type" value="Genomic_DNA"/>
</dbReference>
<dbReference type="RefSeq" id="WP_175503957.1">
    <property type="nucleotide sequence ID" value="NZ_CAURQT010000004.1"/>
</dbReference>
<evidence type="ECO:0000256" key="5">
    <source>
        <dbReference type="ARBA" id="ARBA00022989"/>
    </source>
</evidence>
<keyword evidence="6 7" id="KW-0472">Membrane</keyword>
<evidence type="ECO:0000313" key="8">
    <source>
        <dbReference type="EMBL" id="QKV53080.1"/>
    </source>
</evidence>
<evidence type="ECO:0000256" key="6">
    <source>
        <dbReference type="ARBA" id="ARBA00023136"/>
    </source>
</evidence>
<dbReference type="InterPro" id="IPR014047">
    <property type="entry name" value="Chr_Tranpt_l_chain"/>
</dbReference>
<dbReference type="PIRSF" id="PIRSF004810">
    <property type="entry name" value="ChrA"/>
    <property type="match status" value="1"/>
</dbReference>
<feature type="transmembrane region" description="Helical" evidence="7">
    <location>
        <begin position="239"/>
        <end position="262"/>
    </location>
</feature>
<accession>A0A6N1X5G6</accession>
<dbReference type="GO" id="GO:0015109">
    <property type="term" value="F:chromate transmembrane transporter activity"/>
    <property type="evidence" value="ECO:0007669"/>
    <property type="project" value="InterPro"/>
</dbReference>
<evidence type="ECO:0000256" key="3">
    <source>
        <dbReference type="ARBA" id="ARBA00022475"/>
    </source>
</evidence>
<dbReference type="NCBIfam" id="TIGR00937">
    <property type="entry name" value="2A51"/>
    <property type="match status" value="1"/>
</dbReference>
<keyword evidence="9" id="KW-1185">Reference proteome</keyword>
<feature type="transmembrane region" description="Helical" evidence="7">
    <location>
        <begin position="274"/>
        <end position="296"/>
    </location>
</feature>
<feature type="transmembrane region" description="Helical" evidence="7">
    <location>
        <begin position="94"/>
        <end position="115"/>
    </location>
</feature>
<keyword evidence="5 7" id="KW-1133">Transmembrane helix</keyword>
<reference evidence="8 9" key="1">
    <citation type="submission" date="2020-06" db="EMBL/GenBank/DDBJ databases">
        <title>Acidovorax antarctica sp. nov., isolated from Corinth ice sheet soil, Antarctic Fields Peninsula.</title>
        <authorList>
            <person name="Xu Q."/>
            <person name="Peng F."/>
        </authorList>
    </citation>
    <scope>NUCLEOTIDE SEQUENCE [LARGE SCALE GENOMIC DNA]</scope>
    <source>
        <strain evidence="8 9">16-35-5</strain>
    </source>
</reference>
<comment type="similarity">
    <text evidence="2">Belongs to the chromate ion transporter (CHR) (TC 2.A.51) family.</text>
</comment>
<dbReference type="InterPro" id="IPR003370">
    <property type="entry name" value="Chromate_transpt"/>
</dbReference>
<dbReference type="Proteomes" id="UP000509579">
    <property type="component" value="Chromosome"/>
</dbReference>
<evidence type="ECO:0000256" key="7">
    <source>
        <dbReference type="SAM" id="Phobius"/>
    </source>
</evidence>
<dbReference type="GO" id="GO:0005886">
    <property type="term" value="C:plasma membrane"/>
    <property type="evidence" value="ECO:0007669"/>
    <property type="project" value="UniProtKB-SubCell"/>
</dbReference>
<protein>
    <submittedName>
        <fullName evidence="8">Chromate efflux transporter</fullName>
    </submittedName>
</protein>
<feature type="transmembrane region" description="Helical" evidence="7">
    <location>
        <begin position="20"/>
        <end position="45"/>
    </location>
</feature>
<dbReference type="Pfam" id="PF02417">
    <property type="entry name" value="Chromate_transp"/>
    <property type="match status" value="2"/>
</dbReference>
<evidence type="ECO:0000256" key="2">
    <source>
        <dbReference type="ARBA" id="ARBA00005262"/>
    </source>
</evidence>
<dbReference type="PANTHER" id="PTHR33567">
    <property type="entry name" value="CHROMATE ION TRANSPORTER (EUROFUNG)"/>
    <property type="match status" value="1"/>
</dbReference>
<comment type="subcellular location">
    <subcellularLocation>
        <location evidence="1">Cell membrane</location>
        <topology evidence="1">Multi-pass membrane protein</topology>
    </subcellularLocation>
</comment>